<evidence type="ECO:0000256" key="11">
    <source>
        <dbReference type="ARBA" id="ARBA00069325"/>
    </source>
</evidence>
<evidence type="ECO:0000256" key="13">
    <source>
        <dbReference type="HAMAP-Rule" id="MF_00113"/>
    </source>
</evidence>
<proteinExistence type="inferred from homology"/>
<comment type="subunit">
    <text evidence="3 13">Monomer.</text>
</comment>
<evidence type="ECO:0000256" key="7">
    <source>
        <dbReference type="ARBA" id="ARBA00022785"/>
    </source>
</evidence>
<keyword evidence="14" id="KW-0413">Isomerase</keyword>
<reference evidence="14 15" key="1">
    <citation type="submission" date="2019-01" db="EMBL/GenBank/DDBJ databases">
        <authorList>
            <consortium name="Pathogen Informatics"/>
        </authorList>
    </citation>
    <scope>NUCLEOTIDE SEQUENCE [LARGE SCALE GENOMIC DNA]</scope>
    <source>
        <strain evidence="14 15">NCTC10172</strain>
    </source>
</reference>
<organism evidence="14 15">
    <name type="scientific">Acholeplasma hippikon</name>
    <dbReference type="NCBI Taxonomy" id="264636"/>
    <lineage>
        <taxon>Bacteria</taxon>
        <taxon>Bacillati</taxon>
        <taxon>Mycoplasmatota</taxon>
        <taxon>Mollicutes</taxon>
        <taxon>Acholeplasmatales</taxon>
        <taxon>Acholeplasmataceae</taxon>
        <taxon>Acholeplasma</taxon>
    </lineage>
</organism>
<dbReference type="InterPro" id="IPR042118">
    <property type="entry name" value="QueA_dom1"/>
</dbReference>
<keyword evidence="4 13" id="KW-0963">Cytoplasm</keyword>
<protein>
    <recommendedName>
        <fullName evidence="11 13">S-adenosylmethionine:tRNA ribosyltransferase-isomerase</fullName>
        <ecNumber evidence="10 13">2.4.99.17</ecNumber>
    </recommendedName>
    <alternativeName>
        <fullName evidence="12 13">Queuosine biosynthesis protein QueA</fullName>
    </alternativeName>
</protein>
<comment type="similarity">
    <text evidence="9 13">Belongs to the QueA family.</text>
</comment>
<dbReference type="InterPro" id="IPR036100">
    <property type="entry name" value="QueA_sf"/>
</dbReference>
<keyword evidence="7 13" id="KW-0671">Queuosine biosynthesis</keyword>
<dbReference type="InterPro" id="IPR042119">
    <property type="entry name" value="QueA_dom2"/>
</dbReference>
<dbReference type="HAMAP" id="MF_00113">
    <property type="entry name" value="QueA"/>
    <property type="match status" value="1"/>
</dbReference>
<evidence type="ECO:0000313" key="15">
    <source>
        <dbReference type="Proteomes" id="UP000290909"/>
    </source>
</evidence>
<gene>
    <name evidence="13 14" type="primary">queA</name>
    <name evidence="14" type="ORF">NCTC10172_00644</name>
</gene>
<dbReference type="PANTHER" id="PTHR30307:SF0">
    <property type="entry name" value="S-ADENOSYLMETHIONINE:TRNA RIBOSYLTRANSFERASE-ISOMERASE"/>
    <property type="match status" value="1"/>
</dbReference>
<accession>A0A449BJI5</accession>
<dbReference type="GO" id="GO:0051075">
    <property type="term" value="F:S-adenosylmethionine:tRNA ribosyltransferase-isomerase activity"/>
    <property type="evidence" value="ECO:0007669"/>
    <property type="project" value="UniProtKB-EC"/>
</dbReference>
<dbReference type="Gene3D" id="3.40.1780.10">
    <property type="entry name" value="QueA-like"/>
    <property type="match status" value="1"/>
</dbReference>
<dbReference type="RefSeq" id="WP_035369230.1">
    <property type="nucleotide sequence ID" value="NZ_LR215050.1"/>
</dbReference>
<dbReference type="KEGG" id="ahk:NCTC10172_00644"/>
<dbReference type="NCBIfam" id="TIGR00113">
    <property type="entry name" value="queA"/>
    <property type="match status" value="1"/>
</dbReference>
<dbReference type="Proteomes" id="UP000290909">
    <property type="component" value="Chromosome"/>
</dbReference>
<name>A0A449BJI5_9MOLU</name>
<keyword evidence="6 13" id="KW-0949">S-adenosyl-L-methionine</keyword>
<comment type="subcellular location">
    <subcellularLocation>
        <location evidence="1 13">Cytoplasm</location>
    </subcellularLocation>
</comment>
<dbReference type="FunFam" id="3.40.1780.10:FF:000001">
    <property type="entry name" value="S-adenosylmethionine:tRNA ribosyltransferase-isomerase"/>
    <property type="match status" value="1"/>
</dbReference>
<comment type="function">
    <text evidence="13">Transfers and isomerizes the ribose moiety from AdoMet to the 7-aminomethyl group of 7-deazaguanine (preQ1-tRNA) to give epoxyqueuosine (oQ-tRNA).</text>
</comment>
<evidence type="ECO:0000256" key="8">
    <source>
        <dbReference type="ARBA" id="ARBA00052751"/>
    </source>
</evidence>
<dbReference type="NCBIfam" id="NF001140">
    <property type="entry name" value="PRK00147.1"/>
    <property type="match status" value="1"/>
</dbReference>
<evidence type="ECO:0000256" key="1">
    <source>
        <dbReference type="ARBA" id="ARBA00004496"/>
    </source>
</evidence>
<evidence type="ECO:0000256" key="5">
    <source>
        <dbReference type="ARBA" id="ARBA00022679"/>
    </source>
</evidence>
<dbReference type="InterPro" id="IPR003699">
    <property type="entry name" value="QueA"/>
</dbReference>
<evidence type="ECO:0000256" key="12">
    <source>
        <dbReference type="ARBA" id="ARBA00076160"/>
    </source>
</evidence>
<evidence type="ECO:0000256" key="2">
    <source>
        <dbReference type="ARBA" id="ARBA00004691"/>
    </source>
</evidence>
<dbReference type="FunFam" id="2.40.10.240:FF:000002">
    <property type="entry name" value="S-adenosylmethionine:tRNA ribosyltransferase-isomerase"/>
    <property type="match status" value="1"/>
</dbReference>
<dbReference type="Pfam" id="PF02547">
    <property type="entry name" value="Queuosine_synth"/>
    <property type="match status" value="1"/>
</dbReference>
<evidence type="ECO:0000256" key="6">
    <source>
        <dbReference type="ARBA" id="ARBA00022691"/>
    </source>
</evidence>
<comment type="pathway">
    <text evidence="2 13">tRNA modification; tRNA-queuosine biosynthesis.</text>
</comment>
<keyword evidence="15" id="KW-1185">Reference proteome</keyword>
<evidence type="ECO:0000313" key="14">
    <source>
        <dbReference type="EMBL" id="VEU82625.1"/>
    </source>
</evidence>
<evidence type="ECO:0000256" key="4">
    <source>
        <dbReference type="ARBA" id="ARBA00022490"/>
    </source>
</evidence>
<dbReference type="UniPathway" id="UPA00392"/>
<evidence type="ECO:0000256" key="10">
    <source>
        <dbReference type="ARBA" id="ARBA00066503"/>
    </source>
</evidence>
<dbReference type="GO" id="GO:0005737">
    <property type="term" value="C:cytoplasm"/>
    <property type="evidence" value="ECO:0007669"/>
    <property type="project" value="UniProtKB-SubCell"/>
</dbReference>
<dbReference type="PANTHER" id="PTHR30307">
    <property type="entry name" value="S-ADENOSYLMETHIONINE:TRNA RIBOSYLTRANSFERASE-ISOMERASE"/>
    <property type="match status" value="1"/>
</dbReference>
<evidence type="ECO:0000256" key="3">
    <source>
        <dbReference type="ARBA" id="ARBA00011245"/>
    </source>
</evidence>
<keyword evidence="5 13" id="KW-0808">Transferase</keyword>
<dbReference type="AlphaFoldDB" id="A0A449BJI5"/>
<sequence>MKIELFDFNLPDELIAQHPMEKRDHSRLFVIDRKTDERRHKHFYDIVDELTENDVLVMNNTKVIPARLIGEKEDTKAGIEVLLLKEIKPGVWEALTKPAKRIKVGTVVSFGNGLLKMQCIEEREEGIRVYQAIYEGIFLEVLDKLGTMPLPPYITEKLTDQSRYQTVYAANPGSAAAPTAGLHFTKELLQKIKEKGVEIIEVTLHVGLGTFRPVQVDDTNQHHMHNESYEITEYAAERLNLAVKNKKNIVAVGTTSVRTLESNYHNGFTAGHFDTAIFIHPGYKFKAVGSIITNFHLPKSTLIMLISAFYDREKILDCYREAIEKNYRFFSFGDSMFLK</sequence>
<dbReference type="STRING" id="1408416.GCA_000702765_00841"/>
<dbReference type="SUPFAM" id="SSF111337">
    <property type="entry name" value="QueA-like"/>
    <property type="match status" value="1"/>
</dbReference>
<dbReference type="Gene3D" id="2.40.10.240">
    <property type="entry name" value="QueA-like"/>
    <property type="match status" value="1"/>
</dbReference>
<dbReference type="GO" id="GO:0008616">
    <property type="term" value="P:tRNA queuosine(34) biosynthetic process"/>
    <property type="evidence" value="ECO:0007669"/>
    <property type="project" value="UniProtKB-UniRule"/>
</dbReference>
<dbReference type="EMBL" id="LR215050">
    <property type="protein sequence ID" value="VEU82625.1"/>
    <property type="molecule type" value="Genomic_DNA"/>
</dbReference>
<comment type="catalytic activity">
    <reaction evidence="8 13">
        <text>7-aminomethyl-7-carbaguanosine(34) in tRNA + S-adenosyl-L-methionine = epoxyqueuosine(34) in tRNA + adenine + L-methionine + 2 H(+)</text>
        <dbReference type="Rhea" id="RHEA:32155"/>
        <dbReference type="Rhea" id="RHEA-COMP:10342"/>
        <dbReference type="Rhea" id="RHEA-COMP:18582"/>
        <dbReference type="ChEBI" id="CHEBI:15378"/>
        <dbReference type="ChEBI" id="CHEBI:16708"/>
        <dbReference type="ChEBI" id="CHEBI:57844"/>
        <dbReference type="ChEBI" id="CHEBI:59789"/>
        <dbReference type="ChEBI" id="CHEBI:82833"/>
        <dbReference type="ChEBI" id="CHEBI:194443"/>
        <dbReference type="EC" id="2.4.99.17"/>
    </reaction>
</comment>
<dbReference type="EC" id="2.4.99.17" evidence="10 13"/>
<evidence type="ECO:0000256" key="9">
    <source>
        <dbReference type="ARBA" id="ARBA00061210"/>
    </source>
</evidence>